<feature type="signal peptide" evidence="1">
    <location>
        <begin position="1"/>
        <end position="18"/>
    </location>
</feature>
<name>A0A9W7ALQ3_9STRA</name>
<sequence length="33" mass="3284">MKLLLIFATLSTTSSLLAGGSWGRSSGKKGGTG</sequence>
<reference evidence="2" key="1">
    <citation type="submission" date="2022-07" db="EMBL/GenBank/DDBJ databases">
        <title>Genome analysis of Parmales, a sister group of diatoms, reveals the evolutionary specialization of diatoms from phago-mixotrophs to photoautotrophs.</title>
        <authorList>
            <person name="Ban H."/>
            <person name="Sato S."/>
            <person name="Yoshikawa S."/>
            <person name="Kazumasa Y."/>
            <person name="Nakamura Y."/>
            <person name="Ichinomiya M."/>
            <person name="Saitoh K."/>
            <person name="Sato N."/>
            <person name="Blanc-Mathieu R."/>
            <person name="Endo H."/>
            <person name="Kuwata A."/>
            <person name="Ogata H."/>
        </authorList>
    </citation>
    <scope>NUCLEOTIDE SEQUENCE</scope>
</reference>
<proteinExistence type="predicted"/>
<dbReference type="EMBL" id="BRXZ01001414">
    <property type="protein sequence ID" value="GMH70614.1"/>
    <property type="molecule type" value="Genomic_DNA"/>
</dbReference>
<protein>
    <submittedName>
        <fullName evidence="2">Uncharacterized protein</fullName>
    </submittedName>
</protein>
<dbReference type="AlphaFoldDB" id="A0A9W7ALQ3"/>
<comment type="caution">
    <text evidence="2">The sequence shown here is derived from an EMBL/GenBank/DDBJ whole genome shotgun (WGS) entry which is preliminary data.</text>
</comment>
<evidence type="ECO:0000256" key="1">
    <source>
        <dbReference type="SAM" id="SignalP"/>
    </source>
</evidence>
<dbReference type="Proteomes" id="UP001165082">
    <property type="component" value="Unassembled WGS sequence"/>
</dbReference>
<evidence type="ECO:0000313" key="3">
    <source>
        <dbReference type="Proteomes" id="UP001165082"/>
    </source>
</evidence>
<accession>A0A9W7ALQ3</accession>
<gene>
    <name evidence="2" type="ORF">TrRE_jg875</name>
</gene>
<feature type="non-terminal residue" evidence="2">
    <location>
        <position position="1"/>
    </location>
</feature>
<feature type="chain" id="PRO_5040768694" evidence="1">
    <location>
        <begin position="19"/>
        <end position="33"/>
    </location>
</feature>
<keyword evidence="1" id="KW-0732">Signal</keyword>
<keyword evidence="3" id="KW-1185">Reference proteome</keyword>
<organism evidence="2 3">
    <name type="scientific">Triparma retinervis</name>
    <dbReference type="NCBI Taxonomy" id="2557542"/>
    <lineage>
        <taxon>Eukaryota</taxon>
        <taxon>Sar</taxon>
        <taxon>Stramenopiles</taxon>
        <taxon>Ochrophyta</taxon>
        <taxon>Bolidophyceae</taxon>
        <taxon>Parmales</taxon>
        <taxon>Triparmaceae</taxon>
        <taxon>Triparma</taxon>
    </lineage>
</organism>
<evidence type="ECO:0000313" key="2">
    <source>
        <dbReference type="EMBL" id="GMH70614.1"/>
    </source>
</evidence>